<protein>
    <submittedName>
        <fullName evidence="1">Uncharacterized protein</fullName>
    </submittedName>
</protein>
<gene>
    <name evidence="1" type="ORF">DPF_0290</name>
</gene>
<keyword evidence="2" id="KW-1185">Reference proteome</keyword>
<sequence>MIGIASEDDDGEQATHYNDTVEKKGGECTTRKNEIKNGKCNEKGEDIATKKQIETIEQMARERNLDVLEVMKKIFDPSINKIERLSKIQASKLISWMSQYQGKDSLEKAV</sequence>
<proteinExistence type="predicted"/>
<dbReference type="AlphaFoldDB" id="A0A194AEH2"/>
<dbReference type="STRING" id="1592317.DPF_0290"/>
<accession>A0A194AEH2</accession>
<evidence type="ECO:0000313" key="2">
    <source>
        <dbReference type="Proteomes" id="UP000095200"/>
    </source>
</evidence>
<comment type="caution">
    <text evidence="1">The sequence shown here is derived from an EMBL/GenBank/DDBJ whole genome shotgun (WGS) entry which is preliminary data.</text>
</comment>
<reference evidence="2" key="1">
    <citation type="submission" date="2016-06" db="EMBL/GenBank/DDBJ databases">
        <title>Draft genome sequence of Desulfoplanes formicivorans strain Pf12B.</title>
        <authorList>
            <person name="Watanabe M."/>
            <person name="Kojima H."/>
            <person name="Fukui M."/>
        </authorList>
    </citation>
    <scope>NUCLEOTIDE SEQUENCE [LARGE SCALE GENOMIC DNA]</scope>
    <source>
        <strain evidence="2">Pf12B</strain>
    </source>
</reference>
<evidence type="ECO:0000313" key="1">
    <source>
        <dbReference type="EMBL" id="GAU07600.1"/>
    </source>
</evidence>
<dbReference type="EMBL" id="BDFE01000004">
    <property type="protein sequence ID" value="GAU07600.1"/>
    <property type="molecule type" value="Genomic_DNA"/>
</dbReference>
<name>A0A194AEH2_9BACT</name>
<dbReference type="Proteomes" id="UP000095200">
    <property type="component" value="Unassembled WGS sequence"/>
</dbReference>
<organism evidence="1 2">
    <name type="scientific">Desulfoplanes formicivorans</name>
    <dbReference type="NCBI Taxonomy" id="1592317"/>
    <lineage>
        <taxon>Bacteria</taxon>
        <taxon>Pseudomonadati</taxon>
        <taxon>Thermodesulfobacteriota</taxon>
        <taxon>Desulfovibrionia</taxon>
        <taxon>Desulfovibrionales</taxon>
        <taxon>Desulfoplanaceae</taxon>
        <taxon>Desulfoplanes</taxon>
    </lineage>
</organism>